<evidence type="ECO:0000256" key="8">
    <source>
        <dbReference type="ARBA" id="ARBA00022927"/>
    </source>
</evidence>
<keyword evidence="6 12" id="KW-0812">Transmembrane</keyword>
<keyword evidence="7 12" id="KW-1005">Bacterial flagellum biogenesis</keyword>
<accession>A0A3A3ZCB2</accession>
<feature type="transmembrane region" description="Helical" evidence="12">
    <location>
        <begin position="86"/>
        <end position="111"/>
    </location>
</feature>
<evidence type="ECO:0000313" key="14">
    <source>
        <dbReference type="EMBL" id="RJK92800.1"/>
    </source>
</evidence>
<feature type="region of interest" description="Disordered" evidence="13">
    <location>
        <begin position="1"/>
        <end position="21"/>
    </location>
</feature>
<evidence type="ECO:0000256" key="7">
    <source>
        <dbReference type="ARBA" id="ARBA00022795"/>
    </source>
</evidence>
<keyword evidence="5 12" id="KW-1003">Cell membrane</keyword>
<keyword evidence="4 12" id="KW-0813">Transport</keyword>
<dbReference type="InterPro" id="IPR006135">
    <property type="entry name" value="T3SS_substrate_exporter"/>
</dbReference>
<dbReference type="NCBIfam" id="TIGR00328">
    <property type="entry name" value="flhB"/>
    <property type="match status" value="1"/>
</dbReference>
<evidence type="ECO:0000256" key="4">
    <source>
        <dbReference type="ARBA" id="ARBA00022448"/>
    </source>
</evidence>
<comment type="subcellular location">
    <subcellularLocation>
        <location evidence="1">Cell membrane</location>
        <topology evidence="1">Multi-pass membrane protein</topology>
    </subcellularLocation>
</comment>
<dbReference type="PANTHER" id="PTHR30531">
    <property type="entry name" value="FLAGELLAR BIOSYNTHETIC PROTEIN FLHB"/>
    <property type="match status" value="1"/>
</dbReference>
<dbReference type="Pfam" id="PF01312">
    <property type="entry name" value="Bac_export_2"/>
    <property type="match status" value="1"/>
</dbReference>
<feature type="compositionally biased region" description="Basic and acidic residues" evidence="13">
    <location>
        <begin position="215"/>
        <end position="234"/>
    </location>
</feature>
<comment type="caution">
    <text evidence="14">The sequence shown here is derived from an EMBL/GenBank/DDBJ whole genome shotgun (WGS) entry which is preliminary data.</text>
</comment>
<keyword evidence="9 12" id="KW-1133">Transmembrane helix</keyword>
<evidence type="ECO:0000256" key="9">
    <source>
        <dbReference type="ARBA" id="ARBA00022989"/>
    </source>
</evidence>
<evidence type="ECO:0000256" key="11">
    <source>
        <dbReference type="ARBA" id="ARBA00023225"/>
    </source>
</evidence>
<dbReference type="PRINTS" id="PR00950">
    <property type="entry name" value="TYPE3IMSPROT"/>
</dbReference>
<keyword evidence="14" id="KW-0969">Cilium</keyword>
<organism evidence="14 15">
    <name type="scientific">Vallicoccus soli</name>
    <dbReference type="NCBI Taxonomy" id="2339232"/>
    <lineage>
        <taxon>Bacteria</taxon>
        <taxon>Bacillati</taxon>
        <taxon>Actinomycetota</taxon>
        <taxon>Actinomycetes</taxon>
        <taxon>Motilibacterales</taxon>
        <taxon>Vallicoccaceae</taxon>
        <taxon>Vallicoccus</taxon>
    </lineage>
</organism>
<comment type="caution">
    <text evidence="12">Lacks conserved residue(s) required for the propagation of feature annotation.</text>
</comment>
<comment type="function">
    <text evidence="12">Required for formation of the rod structure in the basal body of the flagellar apparatus. Together with FliI and FliH, may constitute the export apparatus of flagellin.</text>
</comment>
<gene>
    <name evidence="12 14" type="primary">flhB</name>
    <name evidence="14" type="ORF">D5H78_18280</name>
</gene>
<evidence type="ECO:0000256" key="6">
    <source>
        <dbReference type="ARBA" id="ARBA00022692"/>
    </source>
</evidence>
<name>A0A3A3ZCB2_9ACTN</name>
<feature type="region of interest" description="Disordered" evidence="13">
    <location>
        <begin position="215"/>
        <end position="236"/>
    </location>
</feature>
<comment type="similarity">
    <text evidence="2 12">Belongs to the type III secretion exporter family.</text>
</comment>
<dbReference type="InterPro" id="IPR006136">
    <property type="entry name" value="FlhB"/>
</dbReference>
<dbReference type="GO" id="GO:0005886">
    <property type="term" value="C:plasma membrane"/>
    <property type="evidence" value="ECO:0007669"/>
    <property type="project" value="UniProtKB-SubCell"/>
</dbReference>
<keyword evidence="8 12" id="KW-0653">Protein transport</keyword>
<evidence type="ECO:0000256" key="2">
    <source>
        <dbReference type="ARBA" id="ARBA00010690"/>
    </source>
</evidence>
<dbReference type="Proteomes" id="UP000265614">
    <property type="component" value="Unassembled WGS sequence"/>
</dbReference>
<reference evidence="14 15" key="1">
    <citation type="submission" date="2018-09" db="EMBL/GenBank/DDBJ databases">
        <title>YIM 75000 draft genome.</title>
        <authorList>
            <person name="Tang S."/>
            <person name="Feng Y."/>
        </authorList>
    </citation>
    <scope>NUCLEOTIDE SEQUENCE [LARGE SCALE GENOMIC DNA]</scope>
    <source>
        <strain evidence="14 15">YIM 75000</strain>
    </source>
</reference>
<evidence type="ECO:0000256" key="5">
    <source>
        <dbReference type="ARBA" id="ARBA00022475"/>
    </source>
</evidence>
<dbReference type="OrthoDB" id="9807950at2"/>
<protein>
    <recommendedName>
        <fullName evidence="3 12">Flagellar biosynthetic protein FlhB</fullName>
    </recommendedName>
</protein>
<dbReference type="Gene3D" id="6.10.250.2080">
    <property type="match status" value="1"/>
</dbReference>
<dbReference type="GO" id="GO:0044780">
    <property type="term" value="P:bacterial-type flagellum assembly"/>
    <property type="evidence" value="ECO:0007669"/>
    <property type="project" value="InterPro"/>
</dbReference>
<dbReference type="AlphaFoldDB" id="A0A3A3ZCB2"/>
<keyword evidence="14" id="KW-0282">Flagellum</keyword>
<evidence type="ECO:0000256" key="12">
    <source>
        <dbReference type="RuleBase" id="RU364091"/>
    </source>
</evidence>
<proteinExistence type="inferred from homology"/>
<dbReference type="SUPFAM" id="SSF160544">
    <property type="entry name" value="EscU C-terminal domain-like"/>
    <property type="match status" value="1"/>
</dbReference>
<keyword evidence="10 12" id="KW-0472">Membrane</keyword>
<keyword evidence="15" id="KW-1185">Reference proteome</keyword>
<dbReference type="GO" id="GO:0009306">
    <property type="term" value="P:protein secretion"/>
    <property type="evidence" value="ECO:0007669"/>
    <property type="project" value="InterPro"/>
</dbReference>
<dbReference type="PANTHER" id="PTHR30531:SF12">
    <property type="entry name" value="FLAGELLAR BIOSYNTHETIC PROTEIN FLHB"/>
    <property type="match status" value="1"/>
</dbReference>
<evidence type="ECO:0000256" key="1">
    <source>
        <dbReference type="ARBA" id="ARBA00004651"/>
    </source>
</evidence>
<dbReference type="EMBL" id="QZEZ01000012">
    <property type="protein sequence ID" value="RJK92800.1"/>
    <property type="molecule type" value="Genomic_DNA"/>
</dbReference>
<sequence>MAGEKTEKPTPKKLKEARQEGRVARSQDIGAWASVLAASLLLPLSVEQTGERAQDLFRKGLALAEDPATEPALDLVGEGFRDCAAVLLPLSGVLLVVVVVASVAQGGLHIATKNFKPQAKRLNPFSGLKRMVGANALWELVKSLVKSAVVGFLLWQVVQDLAPTLSMYGSMPFASSLGLVAQAVAELVRNTAVAGLVMGVADWAWHKHQLDKQLRMSKQDVKDEHKQSEGDPHVKGQIRARQMAMSRNRMMSEIATADVVLVNPTHVAVALRYEPEKGAPRVVAKGAGAVAAKIREKAEEHRVPMVQDVPLARALHAACDLGEEVPGELFTAVARVLAFVLALKARGSAAGTHRVPEPVAARR</sequence>
<evidence type="ECO:0000256" key="10">
    <source>
        <dbReference type="ARBA" id="ARBA00023136"/>
    </source>
</evidence>
<keyword evidence="11 12" id="KW-1006">Bacterial flagellum protein export</keyword>
<dbReference type="InterPro" id="IPR029025">
    <property type="entry name" value="T3SS_substrate_exporter_C"/>
</dbReference>
<dbReference type="RefSeq" id="WP_119951935.1">
    <property type="nucleotide sequence ID" value="NZ_QZEZ01000012.1"/>
</dbReference>
<evidence type="ECO:0000256" key="3">
    <source>
        <dbReference type="ARBA" id="ARBA00021622"/>
    </source>
</evidence>
<evidence type="ECO:0000313" key="15">
    <source>
        <dbReference type="Proteomes" id="UP000265614"/>
    </source>
</evidence>
<keyword evidence="14" id="KW-0966">Cell projection</keyword>
<dbReference type="Gene3D" id="3.40.1690.10">
    <property type="entry name" value="secretion proteins EscU"/>
    <property type="match status" value="1"/>
</dbReference>
<evidence type="ECO:0000256" key="13">
    <source>
        <dbReference type="SAM" id="MobiDB-lite"/>
    </source>
</evidence>